<comment type="caution">
    <text evidence="1">The sequence shown here is derived from an EMBL/GenBank/DDBJ whole genome shotgun (WGS) entry which is preliminary data.</text>
</comment>
<accession>A0A934JQ80</accession>
<dbReference type="Proteomes" id="UP000628710">
    <property type="component" value="Unassembled WGS sequence"/>
</dbReference>
<keyword evidence="2" id="KW-1185">Reference proteome</keyword>
<dbReference type="RefSeq" id="WP_199467960.1">
    <property type="nucleotide sequence ID" value="NZ_JAEMNX010000008.1"/>
</dbReference>
<evidence type="ECO:0000313" key="2">
    <source>
        <dbReference type="Proteomes" id="UP000628710"/>
    </source>
</evidence>
<dbReference type="PIRSF" id="PIRSF030820">
    <property type="entry name" value="UCP030820"/>
    <property type="match status" value="1"/>
</dbReference>
<sequence>MPKLIKNGEIIDNSYTWIQDADQAVNSTSIVPAQKWLAEQETIGKVAGIWLAAGDGTECLHDIDLSQFDVIGIHFPAFVDGRGFSYARLLRERLNFKGEVRALGEFIPDQLGYLLRVGFNGFQFNEEVDLEKALALHKPFSISYQGDVSEPRPIFLRRQA</sequence>
<dbReference type="AlphaFoldDB" id="A0A934JQ80"/>
<protein>
    <submittedName>
        <fullName evidence="1">DUF934 domain-containing protein</fullName>
    </submittedName>
</protein>
<proteinExistence type="predicted"/>
<organism evidence="1 2">
    <name type="scientific">Marinomonas transparens</name>
    <dbReference type="NCBI Taxonomy" id="2795388"/>
    <lineage>
        <taxon>Bacteria</taxon>
        <taxon>Pseudomonadati</taxon>
        <taxon>Pseudomonadota</taxon>
        <taxon>Gammaproteobacteria</taxon>
        <taxon>Oceanospirillales</taxon>
        <taxon>Oceanospirillaceae</taxon>
        <taxon>Marinomonas</taxon>
    </lineage>
</organism>
<dbReference type="Pfam" id="PF06073">
    <property type="entry name" value="DUF934"/>
    <property type="match status" value="1"/>
</dbReference>
<dbReference type="InterPro" id="IPR008318">
    <property type="entry name" value="UCP030820"/>
</dbReference>
<name>A0A934JQ80_9GAMM</name>
<gene>
    <name evidence="1" type="ORF">I8J31_08880</name>
</gene>
<evidence type="ECO:0000313" key="1">
    <source>
        <dbReference type="EMBL" id="MBJ7537783.1"/>
    </source>
</evidence>
<reference evidence="1" key="1">
    <citation type="submission" date="2020-12" db="EMBL/GenBank/DDBJ databases">
        <title>Marinomonas arctica sp. nov., a psychrotolerant bacterium isolated from the Arctic.</title>
        <authorList>
            <person name="Zhang Y."/>
        </authorList>
    </citation>
    <scope>NUCLEOTIDE SEQUENCE</scope>
    <source>
        <strain evidence="1">C1424</strain>
    </source>
</reference>
<dbReference type="EMBL" id="JAEMNX010000008">
    <property type="protein sequence ID" value="MBJ7537783.1"/>
    <property type="molecule type" value="Genomic_DNA"/>
</dbReference>